<feature type="signal peptide" evidence="1">
    <location>
        <begin position="1"/>
        <end position="22"/>
    </location>
</feature>
<dbReference type="EMBL" id="BAABDS010000051">
    <property type="protein sequence ID" value="GAA3721993.1"/>
    <property type="molecule type" value="Genomic_DNA"/>
</dbReference>
<evidence type="ECO:0000259" key="2">
    <source>
        <dbReference type="PROSITE" id="PS50206"/>
    </source>
</evidence>
<dbReference type="CDD" id="cd00158">
    <property type="entry name" value="RHOD"/>
    <property type="match status" value="1"/>
</dbReference>
<keyword evidence="1" id="KW-0732">Signal</keyword>
<dbReference type="Proteomes" id="UP001501479">
    <property type="component" value="Unassembled WGS sequence"/>
</dbReference>
<dbReference type="PANTHER" id="PTHR43031">
    <property type="entry name" value="FAD-DEPENDENT OXIDOREDUCTASE"/>
    <property type="match status" value="1"/>
</dbReference>
<evidence type="ECO:0000313" key="4">
    <source>
        <dbReference type="Proteomes" id="UP001501479"/>
    </source>
</evidence>
<dbReference type="InterPro" id="IPR036873">
    <property type="entry name" value="Rhodanese-like_dom_sf"/>
</dbReference>
<comment type="caution">
    <text evidence="3">The sequence shown here is derived from an EMBL/GenBank/DDBJ whole genome shotgun (WGS) entry which is preliminary data.</text>
</comment>
<dbReference type="RefSeq" id="WP_344965899.1">
    <property type="nucleotide sequence ID" value="NZ_BAABDS010000051.1"/>
</dbReference>
<sequence>MNNRVTLLLPSLLLGLALPLLAAEPVWIDVSSPEEYARQHLAEAIHIPHTRIARDVSTRYPDKNTPLNLYDSGGNRAQQASEALQTLGYRQVSAKGGFDDLAADGLPGRYMAPEATPVQAERLTLAPASHTVTPAEN</sequence>
<accession>A0ABP7EQ37</accession>
<name>A0ABP7EQ37_9GAMM</name>
<dbReference type="PROSITE" id="PS50206">
    <property type="entry name" value="RHODANESE_3"/>
    <property type="match status" value="1"/>
</dbReference>
<gene>
    <name evidence="3" type="ORF">GCM10022421_33270</name>
</gene>
<dbReference type="InterPro" id="IPR001763">
    <property type="entry name" value="Rhodanese-like_dom"/>
</dbReference>
<dbReference type="InterPro" id="IPR050229">
    <property type="entry name" value="GlpE_sulfurtransferase"/>
</dbReference>
<evidence type="ECO:0000256" key="1">
    <source>
        <dbReference type="SAM" id="SignalP"/>
    </source>
</evidence>
<dbReference type="SUPFAM" id="SSF52821">
    <property type="entry name" value="Rhodanese/Cell cycle control phosphatase"/>
    <property type="match status" value="1"/>
</dbReference>
<protein>
    <recommendedName>
        <fullName evidence="2">Rhodanese domain-containing protein</fullName>
    </recommendedName>
</protein>
<feature type="chain" id="PRO_5046375188" description="Rhodanese domain-containing protein" evidence="1">
    <location>
        <begin position="23"/>
        <end position="137"/>
    </location>
</feature>
<evidence type="ECO:0000313" key="3">
    <source>
        <dbReference type="EMBL" id="GAA3721993.1"/>
    </source>
</evidence>
<feature type="domain" description="Rhodanese" evidence="2">
    <location>
        <begin position="21"/>
        <end position="110"/>
    </location>
</feature>
<organism evidence="3 4">
    <name type="scientific">Oceanisphaera sediminis</name>
    <dbReference type="NCBI Taxonomy" id="981381"/>
    <lineage>
        <taxon>Bacteria</taxon>
        <taxon>Pseudomonadati</taxon>
        <taxon>Pseudomonadota</taxon>
        <taxon>Gammaproteobacteria</taxon>
        <taxon>Aeromonadales</taxon>
        <taxon>Aeromonadaceae</taxon>
        <taxon>Oceanisphaera</taxon>
    </lineage>
</organism>
<keyword evidence="4" id="KW-1185">Reference proteome</keyword>
<dbReference type="Gene3D" id="3.40.250.10">
    <property type="entry name" value="Rhodanese-like domain"/>
    <property type="match status" value="1"/>
</dbReference>
<proteinExistence type="predicted"/>
<dbReference type="SMART" id="SM00450">
    <property type="entry name" value="RHOD"/>
    <property type="match status" value="1"/>
</dbReference>
<dbReference type="PANTHER" id="PTHR43031:SF7">
    <property type="entry name" value="NITRIC OXIDE REDUCTASE FLRD-NAD(+) REDUCTASE"/>
    <property type="match status" value="1"/>
</dbReference>
<reference evidence="4" key="1">
    <citation type="journal article" date="2019" name="Int. J. Syst. Evol. Microbiol.">
        <title>The Global Catalogue of Microorganisms (GCM) 10K type strain sequencing project: providing services to taxonomists for standard genome sequencing and annotation.</title>
        <authorList>
            <consortium name="The Broad Institute Genomics Platform"/>
            <consortium name="The Broad Institute Genome Sequencing Center for Infectious Disease"/>
            <person name="Wu L."/>
            <person name="Ma J."/>
        </authorList>
    </citation>
    <scope>NUCLEOTIDE SEQUENCE [LARGE SCALE GENOMIC DNA]</scope>
    <source>
        <strain evidence="4">JCM 17329</strain>
    </source>
</reference>
<dbReference type="Pfam" id="PF00581">
    <property type="entry name" value="Rhodanese"/>
    <property type="match status" value="1"/>
</dbReference>